<dbReference type="Proteomes" id="UP000658690">
    <property type="component" value="Unassembled WGS sequence"/>
</dbReference>
<dbReference type="RefSeq" id="WP_171693402.1">
    <property type="nucleotide sequence ID" value="NZ_WHOC01000175.1"/>
</dbReference>
<feature type="transmembrane region" description="Helical" evidence="1">
    <location>
        <begin position="294"/>
        <end position="315"/>
    </location>
</feature>
<gene>
    <name evidence="3" type="ORF">GC102_33695</name>
</gene>
<keyword evidence="1" id="KW-0472">Membrane</keyword>
<dbReference type="Pfam" id="PF17853">
    <property type="entry name" value="GGDEF_2"/>
    <property type="match status" value="1"/>
</dbReference>
<evidence type="ECO:0000313" key="3">
    <source>
        <dbReference type="EMBL" id="NOU90646.1"/>
    </source>
</evidence>
<proteinExistence type="predicted"/>
<evidence type="ECO:0000259" key="2">
    <source>
        <dbReference type="Pfam" id="PF17853"/>
    </source>
</evidence>
<keyword evidence="1" id="KW-1133">Transmembrane helix</keyword>
<keyword evidence="4" id="KW-1185">Reference proteome</keyword>
<comment type="caution">
    <text evidence="3">The sequence shown here is derived from an EMBL/GenBank/DDBJ whole genome shotgun (WGS) entry which is preliminary data.</text>
</comment>
<accession>A0ABX1ZFH4</accession>
<sequence>MRMIRDAIQSVLARGMYYRRLLGFGIIVLCIPILLAAFLTYAIVSDHLERQVNMANLEMIEQIQERVDSALKSISKSSRGITLDPGMQQYLYKTDRRDFVEMVDVLDKLTAASRSIEFTNTVNLFLPEEKFVLSSEKGYQKLDALRDTYPFLNTVGAMSKPKWMMLKKGSIDVITFVQPLPIFTDTPRAYLTVEVDESSFHSILRAAERFNMGSLMLLDETGTVVSHNDKSQLGSIFGGNLEGWKQKLNAKGRSGFFSHAEAGLYTVYAKSDMNEWMTVLNVPLSVMASPKKQVAQTTVLVCLGSLILGMLLIYLNSRKLYAPIRNLLRQEAGVPSARGGTKLDEWALIQNHWGNLKNQIGQYHDVSSKQTLSLRESFMMQTIYGYYDNEQPERIREMALQYDIQADAWWDVILVEPENYEQYSRFKKDDKHLILLAISSIFQDLMKQHNVNGYFVFGQDAVRLIVVVQVPIETKATQCRTVFNQLAESGRLSVNTYLKFDCSIGIGAVCDRIDGIRHCYLEAEEALATRITAGGNRTIAFADLSAFRHELIYPYEIEHSLIQELQKGNREGFGNYFEQFVQVVTKCNYPVSSVYESFHALFVQLLR</sequence>
<name>A0ABX1ZFH4_9BACL</name>
<feature type="domain" description="CdaR GGDEF-like" evidence="2">
    <location>
        <begin position="390"/>
        <end position="528"/>
    </location>
</feature>
<keyword evidence="1" id="KW-0812">Transmembrane</keyword>
<organism evidence="3 4">
    <name type="scientific">Paenibacillus germinis</name>
    <dbReference type="NCBI Taxonomy" id="2654979"/>
    <lineage>
        <taxon>Bacteria</taxon>
        <taxon>Bacillati</taxon>
        <taxon>Bacillota</taxon>
        <taxon>Bacilli</taxon>
        <taxon>Bacillales</taxon>
        <taxon>Paenibacillaceae</taxon>
        <taxon>Paenibacillus</taxon>
    </lineage>
</organism>
<dbReference type="EMBL" id="WHOC01000175">
    <property type="protein sequence ID" value="NOU90646.1"/>
    <property type="molecule type" value="Genomic_DNA"/>
</dbReference>
<evidence type="ECO:0000313" key="4">
    <source>
        <dbReference type="Proteomes" id="UP000658690"/>
    </source>
</evidence>
<feature type="non-terminal residue" evidence="3">
    <location>
        <position position="607"/>
    </location>
</feature>
<protein>
    <recommendedName>
        <fullName evidence="2">CdaR GGDEF-like domain-containing protein</fullName>
    </recommendedName>
</protein>
<evidence type="ECO:0000256" key="1">
    <source>
        <dbReference type="SAM" id="Phobius"/>
    </source>
</evidence>
<reference evidence="3 4" key="1">
    <citation type="submission" date="2019-10" db="EMBL/GenBank/DDBJ databases">
        <title>Description of Paenibacillus choica sp. nov.</title>
        <authorList>
            <person name="Carlier A."/>
            <person name="Qi S."/>
        </authorList>
    </citation>
    <scope>NUCLEOTIDE SEQUENCE [LARGE SCALE GENOMIC DNA]</scope>
    <source>
        <strain evidence="3 4">LMG 31460</strain>
    </source>
</reference>
<dbReference type="InterPro" id="IPR041522">
    <property type="entry name" value="CdaR_GGDEF"/>
</dbReference>
<feature type="transmembrane region" description="Helical" evidence="1">
    <location>
        <begin position="21"/>
        <end position="44"/>
    </location>
</feature>